<sequence length="294" mass="33439">MAHLLASAVLAGFSTVRHLSPVVADEATTTFRSPKYPLTLDFIDAGYRVQRFSRDHTIRSTEVMRKLRRDIMLPYRRGNFKHKGAYFRVEAHYLLAISVKVDEIVGSVKINDDNIPRMNCIESLIDANTYIAITVHSGHGGQSTVTRCKTTDRVCSSFFDSSVDNRRQAASKIAKPSSLPRILAIFANWIILTIDNHRLHPWLRPLSSNNDGPRSGARSSIKALHKYEKESPESTMRVNGHSEQSARQEMEYIYLRKTLVADMSACRVHVTRLACWNSRCSRLRFSFDNIGRKK</sequence>
<reference evidence="1 2" key="1">
    <citation type="journal article" date="2010" name="Science">
        <title>Genomic comparison of the ants Camponotus floridanus and Harpegnathos saltator.</title>
        <authorList>
            <person name="Bonasio R."/>
            <person name="Zhang G."/>
            <person name="Ye C."/>
            <person name="Mutti N.S."/>
            <person name="Fang X."/>
            <person name="Qin N."/>
            <person name="Donahue G."/>
            <person name="Yang P."/>
            <person name="Li Q."/>
            <person name="Li C."/>
            <person name="Zhang P."/>
            <person name="Huang Z."/>
            <person name="Berger S.L."/>
            <person name="Reinberg D."/>
            <person name="Wang J."/>
            <person name="Liebig J."/>
        </authorList>
    </citation>
    <scope>NUCLEOTIDE SEQUENCE [LARGE SCALE GENOMIC DNA]</scope>
    <source>
        <strain evidence="2">C129</strain>
    </source>
</reference>
<keyword evidence="2" id="KW-1185">Reference proteome</keyword>
<gene>
    <name evidence="1" type="ORF">EAG_12284</name>
</gene>
<proteinExistence type="predicted"/>
<dbReference type="EMBL" id="GL443346">
    <property type="protein sequence ID" value="EFN62171.1"/>
    <property type="molecule type" value="Genomic_DNA"/>
</dbReference>
<dbReference type="Proteomes" id="UP000000311">
    <property type="component" value="Unassembled WGS sequence"/>
</dbReference>
<accession>E2AWK7</accession>
<dbReference type="InParanoid" id="E2AWK7"/>
<evidence type="ECO:0000313" key="2">
    <source>
        <dbReference type="Proteomes" id="UP000000311"/>
    </source>
</evidence>
<name>E2AWK7_CAMFO</name>
<evidence type="ECO:0000313" key="1">
    <source>
        <dbReference type="EMBL" id="EFN62171.1"/>
    </source>
</evidence>
<protein>
    <submittedName>
        <fullName evidence="1">Uncharacterized protein</fullName>
    </submittedName>
</protein>
<dbReference type="AlphaFoldDB" id="E2AWK7"/>
<organism evidence="2">
    <name type="scientific">Camponotus floridanus</name>
    <name type="common">Florida carpenter ant</name>
    <dbReference type="NCBI Taxonomy" id="104421"/>
    <lineage>
        <taxon>Eukaryota</taxon>
        <taxon>Metazoa</taxon>
        <taxon>Ecdysozoa</taxon>
        <taxon>Arthropoda</taxon>
        <taxon>Hexapoda</taxon>
        <taxon>Insecta</taxon>
        <taxon>Pterygota</taxon>
        <taxon>Neoptera</taxon>
        <taxon>Endopterygota</taxon>
        <taxon>Hymenoptera</taxon>
        <taxon>Apocrita</taxon>
        <taxon>Aculeata</taxon>
        <taxon>Formicoidea</taxon>
        <taxon>Formicidae</taxon>
        <taxon>Formicinae</taxon>
        <taxon>Camponotus</taxon>
    </lineage>
</organism>